<dbReference type="PANTHER" id="PTHR33499:SF11">
    <property type="entry name" value="NO APICAL MERISTEM-ASSOCIATED C-TERMINAL DOMAIN-CONTAINING PROTEIN"/>
    <property type="match status" value="1"/>
</dbReference>
<name>A0A9Q1QGZ9_9CARY</name>
<comment type="caution">
    <text evidence="2">The sequence shown here is derived from an EMBL/GenBank/DDBJ whole genome shotgun (WGS) entry which is preliminary data.</text>
</comment>
<feature type="region of interest" description="Disordered" evidence="1">
    <location>
        <begin position="92"/>
        <end position="111"/>
    </location>
</feature>
<feature type="compositionally biased region" description="Polar residues" evidence="1">
    <location>
        <begin position="93"/>
        <end position="105"/>
    </location>
</feature>
<reference evidence="2" key="1">
    <citation type="submission" date="2022-04" db="EMBL/GenBank/DDBJ databases">
        <title>Carnegiea gigantea Genome sequencing and assembly v2.</title>
        <authorList>
            <person name="Copetti D."/>
            <person name="Sanderson M.J."/>
            <person name="Burquez A."/>
            <person name="Wojciechowski M.F."/>
        </authorList>
    </citation>
    <scope>NUCLEOTIDE SEQUENCE</scope>
    <source>
        <strain evidence="2">SGP5-SGP5p</strain>
        <tissue evidence="2">Aerial part</tissue>
    </source>
</reference>
<evidence type="ECO:0000313" key="2">
    <source>
        <dbReference type="EMBL" id="KAJ8440100.1"/>
    </source>
</evidence>
<dbReference type="EMBL" id="JAKOGI010000198">
    <property type="protein sequence ID" value="KAJ8440100.1"/>
    <property type="molecule type" value="Genomic_DNA"/>
</dbReference>
<dbReference type="AlphaFoldDB" id="A0A9Q1QGZ9"/>
<dbReference type="OrthoDB" id="1292058at2759"/>
<accession>A0A9Q1QGZ9</accession>
<gene>
    <name evidence="2" type="ORF">Cgig2_026451</name>
</gene>
<sequence>MGSFGLDIDIGSNTHSPIEEEVRNGSLVPSPLRDQQGGEKRKYLSKFARRAEVVLTTHEAADATRKAYANGLGNNQNQRVRAKYIHAKRQTFRSEPNDANTSATSMKKGKGQRGNYRSLVVEKKTLSSQCKLEVEIPNYVWQAIGDNAKNLVNFSGYVVRTIALMDAKDWGHVASIYGPAMWLQVQNKFKIKDSEHELPRLQAFVMYAMQRLYQYWKSRLHTYYKECGATHEERLDNPPEDFLIDNRRRCCATFDSDGFKTKKNNNVKPTADVISLVEHTHTDDDGVLLWVDDKRSKQSGVHDLVQNKNKEGAPQTQ</sequence>
<dbReference type="PANTHER" id="PTHR33499">
    <property type="entry name" value="OS12G0282400 PROTEIN-RELATED"/>
    <property type="match status" value="1"/>
</dbReference>
<evidence type="ECO:0000256" key="1">
    <source>
        <dbReference type="SAM" id="MobiDB-lite"/>
    </source>
</evidence>
<feature type="region of interest" description="Disordered" evidence="1">
    <location>
        <begin position="1"/>
        <end position="40"/>
    </location>
</feature>
<dbReference type="Proteomes" id="UP001153076">
    <property type="component" value="Unassembled WGS sequence"/>
</dbReference>
<proteinExistence type="predicted"/>
<keyword evidence="3" id="KW-1185">Reference proteome</keyword>
<organism evidence="2 3">
    <name type="scientific">Carnegiea gigantea</name>
    <dbReference type="NCBI Taxonomy" id="171969"/>
    <lineage>
        <taxon>Eukaryota</taxon>
        <taxon>Viridiplantae</taxon>
        <taxon>Streptophyta</taxon>
        <taxon>Embryophyta</taxon>
        <taxon>Tracheophyta</taxon>
        <taxon>Spermatophyta</taxon>
        <taxon>Magnoliopsida</taxon>
        <taxon>eudicotyledons</taxon>
        <taxon>Gunneridae</taxon>
        <taxon>Pentapetalae</taxon>
        <taxon>Caryophyllales</taxon>
        <taxon>Cactineae</taxon>
        <taxon>Cactaceae</taxon>
        <taxon>Cactoideae</taxon>
        <taxon>Echinocereeae</taxon>
        <taxon>Carnegiea</taxon>
    </lineage>
</organism>
<evidence type="ECO:0000313" key="3">
    <source>
        <dbReference type="Proteomes" id="UP001153076"/>
    </source>
</evidence>
<protein>
    <submittedName>
        <fullName evidence="2">Uncharacterized protein</fullName>
    </submittedName>
</protein>